<reference evidence="8" key="2">
    <citation type="submission" date="2015-01" db="EMBL/GenBank/DDBJ databases">
        <title>Evolutionary Origins and Diversification of the Mycorrhizal Mutualists.</title>
        <authorList>
            <consortium name="DOE Joint Genome Institute"/>
            <consortium name="Mycorrhizal Genomics Consortium"/>
            <person name="Kohler A."/>
            <person name="Kuo A."/>
            <person name="Nagy L.G."/>
            <person name="Floudas D."/>
            <person name="Copeland A."/>
            <person name="Barry K.W."/>
            <person name="Cichocki N."/>
            <person name="Veneault-Fourrey C."/>
            <person name="LaButti K."/>
            <person name="Lindquist E.A."/>
            <person name="Lipzen A."/>
            <person name="Lundell T."/>
            <person name="Morin E."/>
            <person name="Murat C."/>
            <person name="Riley R."/>
            <person name="Ohm R."/>
            <person name="Sun H."/>
            <person name="Tunlid A."/>
            <person name="Henrissat B."/>
            <person name="Grigoriev I.V."/>
            <person name="Hibbett D.S."/>
            <person name="Martin F."/>
        </authorList>
    </citation>
    <scope>NUCLEOTIDE SEQUENCE [LARGE SCALE GENOMIC DNA]</scope>
    <source>
        <strain evidence="8">LaAM-08-1</strain>
    </source>
</reference>
<gene>
    <name evidence="7" type="ORF">K443DRAFT_84295</name>
</gene>
<evidence type="ECO:0000313" key="7">
    <source>
        <dbReference type="EMBL" id="KIK08734.1"/>
    </source>
</evidence>
<protein>
    <recommendedName>
        <fullName evidence="9">MFS general substrate transporter</fullName>
    </recommendedName>
</protein>
<dbReference type="InterPro" id="IPR011701">
    <property type="entry name" value="MFS"/>
</dbReference>
<dbReference type="EMBL" id="KN838541">
    <property type="protein sequence ID" value="KIK08734.1"/>
    <property type="molecule type" value="Genomic_DNA"/>
</dbReference>
<dbReference type="SUPFAM" id="SSF103473">
    <property type="entry name" value="MFS general substrate transporter"/>
    <property type="match status" value="1"/>
</dbReference>
<keyword evidence="3 5" id="KW-1133">Transmembrane helix</keyword>
<feature type="transmembrane region" description="Helical" evidence="5">
    <location>
        <begin position="422"/>
        <end position="443"/>
    </location>
</feature>
<dbReference type="GO" id="GO:0000329">
    <property type="term" value="C:fungal-type vacuole membrane"/>
    <property type="evidence" value="ECO:0007669"/>
    <property type="project" value="TreeGrafter"/>
</dbReference>
<accession>A0A0C9Y471</accession>
<feature type="transmembrane region" description="Helical" evidence="5">
    <location>
        <begin position="91"/>
        <end position="109"/>
    </location>
</feature>
<evidence type="ECO:0000256" key="5">
    <source>
        <dbReference type="SAM" id="Phobius"/>
    </source>
</evidence>
<evidence type="ECO:0000256" key="6">
    <source>
        <dbReference type="SAM" id="SignalP"/>
    </source>
</evidence>
<feature type="transmembrane region" description="Helical" evidence="5">
    <location>
        <begin position="129"/>
        <end position="149"/>
    </location>
</feature>
<evidence type="ECO:0000256" key="2">
    <source>
        <dbReference type="ARBA" id="ARBA00022692"/>
    </source>
</evidence>
<feature type="signal peptide" evidence="6">
    <location>
        <begin position="1"/>
        <end position="18"/>
    </location>
</feature>
<feature type="transmembrane region" description="Helical" evidence="5">
    <location>
        <begin position="161"/>
        <end position="185"/>
    </location>
</feature>
<comment type="subcellular location">
    <subcellularLocation>
        <location evidence="1">Membrane</location>
        <topology evidence="1">Multi-pass membrane protein</topology>
    </subcellularLocation>
</comment>
<keyword evidence="8" id="KW-1185">Reference proteome</keyword>
<keyword evidence="4 5" id="KW-0472">Membrane</keyword>
<evidence type="ECO:0008006" key="9">
    <source>
        <dbReference type="Google" id="ProtNLM"/>
    </source>
</evidence>
<feature type="chain" id="PRO_5002223128" description="MFS general substrate transporter" evidence="6">
    <location>
        <begin position="19"/>
        <end position="490"/>
    </location>
</feature>
<keyword evidence="2 5" id="KW-0812">Transmembrane</keyword>
<dbReference type="PANTHER" id="PTHR21576">
    <property type="entry name" value="UNCHARACTERIZED NODULIN-LIKE PROTEIN"/>
    <property type="match status" value="1"/>
</dbReference>
<dbReference type="HOGENOM" id="CLU_012596_2_1_1"/>
<evidence type="ECO:0000256" key="4">
    <source>
        <dbReference type="ARBA" id="ARBA00023136"/>
    </source>
</evidence>
<name>A0A0C9Y471_9AGAR</name>
<organism evidence="7 8">
    <name type="scientific">Laccaria amethystina LaAM-08-1</name>
    <dbReference type="NCBI Taxonomy" id="1095629"/>
    <lineage>
        <taxon>Eukaryota</taxon>
        <taxon>Fungi</taxon>
        <taxon>Dikarya</taxon>
        <taxon>Basidiomycota</taxon>
        <taxon>Agaricomycotina</taxon>
        <taxon>Agaricomycetes</taxon>
        <taxon>Agaricomycetidae</taxon>
        <taxon>Agaricales</taxon>
        <taxon>Agaricineae</taxon>
        <taxon>Hydnangiaceae</taxon>
        <taxon>Laccaria</taxon>
    </lineage>
</organism>
<sequence length="490" mass="53268">MSRSQSFALCSIALNAYAAHILSHDPTTTTNAEHRLCAGGIFTFPLLSPAMAAHVKLSQPQLTTIALAGMMSQYTVAALVGKVVDTHGPSLCSLIAAFLFAFGFGAFSFEIYNTPPDIATPSSASFHRLTFFFFLAGLGTVFSYFSSLFAASKAFPRHLGLASGVSMALFGLSPLFLSVVASNYFTDPDTKTLDVPYFMLFLAILTTTVYLLGAVNLRIIIPDSDSARERLSSSDVEEDIRETTALLPKPTPASDPTVADLLRNQDFWLLMAFCILTLGASEMIICNIGTIVHSLPPGSDGPRPESINVEASTNHQVRLLSLASTISRIIIGPLADFVSPITSSPTIDEQTTSKKHRISRMAFLTGAAVVLAITFFWMVTQVTSREAIWTLSVGTGFGYSTIFTVLPSIISSMWGTKNLGRNFGLLMYAPFTGNPIFSYMYAFVSDAHSHGYGICEGRDCWQLTFWVSFGALIVSYLTSLVLWHRWKCSL</sequence>
<dbReference type="Pfam" id="PF07690">
    <property type="entry name" value="MFS_1"/>
    <property type="match status" value="1"/>
</dbReference>
<reference evidence="7 8" key="1">
    <citation type="submission" date="2014-04" db="EMBL/GenBank/DDBJ databases">
        <authorList>
            <consortium name="DOE Joint Genome Institute"/>
            <person name="Kuo A."/>
            <person name="Kohler A."/>
            <person name="Nagy L.G."/>
            <person name="Floudas D."/>
            <person name="Copeland A."/>
            <person name="Barry K.W."/>
            <person name="Cichocki N."/>
            <person name="Veneault-Fourrey C."/>
            <person name="LaButti K."/>
            <person name="Lindquist E.A."/>
            <person name="Lipzen A."/>
            <person name="Lundell T."/>
            <person name="Morin E."/>
            <person name="Murat C."/>
            <person name="Sun H."/>
            <person name="Tunlid A."/>
            <person name="Henrissat B."/>
            <person name="Grigoriev I.V."/>
            <person name="Hibbett D.S."/>
            <person name="Martin F."/>
            <person name="Nordberg H.P."/>
            <person name="Cantor M.N."/>
            <person name="Hua S.X."/>
        </authorList>
    </citation>
    <scope>NUCLEOTIDE SEQUENCE [LARGE SCALE GENOMIC DNA]</scope>
    <source>
        <strain evidence="7 8">LaAM-08-1</strain>
    </source>
</reference>
<feature type="transmembrane region" description="Helical" evidence="5">
    <location>
        <begin position="388"/>
        <end position="410"/>
    </location>
</feature>
<dbReference type="STRING" id="1095629.A0A0C9Y471"/>
<dbReference type="InterPro" id="IPR036259">
    <property type="entry name" value="MFS_trans_sf"/>
</dbReference>
<dbReference type="Proteomes" id="UP000054477">
    <property type="component" value="Unassembled WGS sequence"/>
</dbReference>
<evidence type="ECO:0000313" key="8">
    <source>
        <dbReference type="Proteomes" id="UP000054477"/>
    </source>
</evidence>
<feature type="transmembrane region" description="Helical" evidence="5">
    <location>
        <begin position="197"/>
        <end position="221"/>
    </location>
</feature>
<dbReference type="AlphaFoldDB" id="A0A0C9Y471"/>
<proteinExistence type="predicted"/>
<feature type="transmembrane region" description="Helical" evidence="5">
    <location>
        <begin position="463"/>
        <end position="483"/>
    </location>
</feature>
<evidence type="ECO:0000256" key="1">
    <source>
        <dbReference type="ARBA" id="ARBA00004141"/>
    </source>
</evidence>
<dbReference type="OrthoDB" id="410267at2759"/>
<evidence type="ECO:0000256" key="3">
    <source>
        <dbReference type="ARBA" id="ARBA00022989"/>
    </source>
</evidence>
<keyword evidence="6" id="KW-0732">Signal</keyword>
<dbReference type="PANTHER" id="PTHR21576:SF158">
    <property type="entry name" value="RIBOSOMAL RNA-PROCESSING PROTEIN 12-LIKE CONSERVED DOMAIN-CONTAINING PROTEIN"/>
    <property type="match status" value="1"/>
</dbReference>
<feature type="transmembrane region" description="Helical" evidence="5">
    <location>
        <begin position="361"/>
        <end position="382"/>
    </location>
</feature>
<dbReference type="Gene3D" id="1.20.1250.20">
    <property type="entry name" value="MFS general substrate transporter like domains"/>
    <property type="match status" value="1"/>
</dbReference>
<dbReference type="GO" id="GO:0022857">
    <property type="term" value="F:transmembrane transporter activity"/>
    <property type="evidence" value="ECO:0007669"/>
    <property type="project" value="InterPro"/>
</dbReference>